<dbReference type="Proteomes" id="UP000574067">
    <property type="component" value="Unassembled WGS sequence"/>
</dbReference>
<dbReference type="GO" id="GO:0008713">
    <property type="term" value="F:ADP-heptose-lipopolysaccharide heptosyltransferase activity"/>
    <property type="evidence" value="ECO:0007669"/>
    <property type="project" value="TreeGrafter"/>
</dbReference>
<dbReference type="GO" id="GO:0009244">
    <property type="term" value="P:lipopolysaccharide core region biosynthetic process"/>
    <property type="evidence" value="ECO:0007669"/>
    <property type="project" value="TreeGrafter"/>
</dbReference>
<sequence>MRGDGQGDGEPVQAGPAWVPGVRRIAVLRANAVGDFVLALPALAALRRAYPEAHVTLLARPWHAEFLRGRPSPVDEVVALPPSLGLDAADDPAELSALAATMRARRLDLALQLHGGGQHSNPLVAAFGARVSAGLQAEGAPPLQRNLPYRVPHPEALRLLETVALVGAPPVDIEPRLVGTAADRREAAAVLPPGAAPLLVLQPGCTDPRRAWPPERFAAVGDHFAALGAQVVLNGTRAEADVTRRVREAMRWPALDLGHKELSLGGLLALLERARLLVGNDTGTAHLARAVGLRSVTVFWIGNLLGYAPMTSARHAVAVSWRLHCPACGRYNIGFRCEHNDSFVDEVQTGQVLDQARGLWAEAAPPWADDLNPATALPSPH</sequence>
<keyword evidence="1" id="KW-0328">Glycosyltransferase</keyword>
<dbReference type="PANTHER" id="PTHR30160:SF1">
    <property type="entry name" value="LIPOPOLYSACCHARIDE 1,2-N-ACETYLGLUCOSAMINETRANSFERASE-RELATED"/>
    <property type="match status" value="1"/>
</dbReference>
<organism evidence="3 4">
    <name type="scientific">Azohydromonas caseinilytica</name>
    <dbReference type="NCBI Taxonomy" id="2728836"/>
    <lineage>
        <taxon>Bacteria</taxon>
        <taxon>Pseudomonadati</taxon>
        <taxon>Pseudomonadota</taxon>
        <taxon>Betaproteobacteria</taxon>
        <taxon>Burkholderiales</taxon>
        <taxon>Sphaerotilaceae</taxon>
        <taxon>Azohydromonas</taxon>
    </lineage>
</organism>
<proteinExistence type="predicted"/>
<dbReference type="CDD" id="cd03789">
    <property type="entry name" value="GT9_LPS_heptosyltransferase"/>
    <property type="match status" value="1"/>
</dbReference>
<gene>
    <name evidence="3" type="ORF">HHL10_26830</name>
</gene>
<dbReference type="Pfam" id="PF01075">
    <property type="entry name" value="Glyco_transf_9"/>
    <property type="match status" value="1"/>
</dbReference>
<dbReference type="RefSeq" id="WP_169163485.1">
    <property type="nucleotide sequence ID" value="NZ_JABBFW010000035.1"/>
</dbReference>
<evidence type="ECO:0000256" key="2">
    <source>
        <dbReference type="ARBA" id="ARBA00022679"/>
    </source>
</evidence>
<protein>
    <submittedName>
        <fullName evidence="3">Glycosyltransferase family 9 protein</fullName>
    </submittedName>
</protein>
<dbReference type="PANTHER" id="PTHR30160">
    <property type="entry name" value="TETRAACYLDISACCHARIDE 4'-KINASE-RELATED"/>
    <property type="match status" value="1"/>
</dbReference>
<evidence type="ECO:0000313" key="3">
    <source>
        <dbReference type="EMBL" id="NML18588.1"/>
    </source>
</evidence>
<dbReference type="InterPro" id="IPR051199">
    <property type="entry name" value="LPS_LOS_Heptosyltrfase"/>
</dbReference>
<dbReference type="Gene3D" id="3.40.50.2000">
    <property type="entry name" value="Glycogen Phosphorylase B"/>
    <property type="match status" value="2"/>
</dbReference>
<dbReference type="InterPro" id="IPR002201">
    <property type="entry name" value="Glyco_trans_9"/>
</dbReference>
<keyword evidence="4" id="KW-1185">Reference proteome</keyword>
<name>A0A848FGK4_9BURK</name>
<dbReference type="AlphaFoldDB" id="A0A848FGK4"/>
<reference evidence="3 4" key="1">
    <citation type="submission" date="2020-04" db="EMBL/GenBank/DDBJ databases">
        <title>Azohydromonas sp. isolated from soil.</title>
        <authorList>
            <person name="Dahal R.H."/>
        </authorList>
    </citation>
    <scope>NUCLEOTIDE SEQUENCE [LARGE SCALE GENOMIC DNA]</scope>
    <source>
        <strain evidence="3 4">G-1-1-14</strain>
    </source>
</reference>
<accession>A0A848FGK4</accession>
<keyword evidence="2 3" id="KW-0808">Transferase</keyword>
<evidence type="ECO:0000313" key="4">
    <source>
        <dbReference type="Proteomes" id="UP000574067"/>
    </source>
</evidence>
<comment type="caution">
    <text evidence="3">The sequence shown here is derived from an EMBL/GenBank/DDBJ whole genome shotgun (WGS) entry which is preliminary data.</text>
</comment>
<dbReference type="GO" id="GO:0005829">
    <property type="term" value="C:cytosol"/>
    <property type="evidence" value="ECO:0007669"/>
    <property type="project" value="TreeGrafter"/>
</dbReference>
<dbReference type="SUPFAM" id="SSF53756">
    <property type="entry name" value="UDP-Glycosyltransferase/glycogen phosphorylase"/>
    <property type="match status" value="1"/>
</dbReference>
<evidence type="ECO:0000256" key="1">
    <source>
        <dbReference type="ARBA" id="ARBA00022676"/>
    </source>
</evidence>
<dbReference type="EMBL" id="JABBFW010000035">
    <property type="protein sequence ID" value="NML18588.1"/>
    <property type="molecule type" value="Genomic_DNA"/>
</dbReference>